<dbReference type="CDD" id="cd07344">
    <property type="entry name" value="M48_yhfN_like"/>
    <property type="match status" value="1"/>
</dbReference>
<keyword evidence="3" id="KW-1185">Reference proteome</keyword>
<evidence type="ECO:0000259" key="1">
    <source>
        <dbReference type="Pfam" id="PF01863"/>
    </source>
</evidence>
<organism evidence="2 3">
    <name type="scientific">Leptothrix cholodnii (strain ATCC 51168 / LMG 8142 / SP-6)</name>
    <name type="common">Leptothrix discophora (strain SP-6)</name>
    <dbReference type="NCBI Taxonomy" id="395495"/>
    <lineage>
        <taxon>Bacteria</taxon>
        <taxon>Pseudomonadati</taxon>
        <taxon>Pseudomonadota</taxon>
        <taxon>Betaproteobacteria</taxon>
        <taxon>Burkholderiales</taxon>
        <taxon>Sphaerotilaceae</taxon>
        <taxon>Leptothrix</taxon>
    </lineage>
</organism>
<dbReference type="KEGG" id="lch:Lcho_4195"/>
<dbReference type="eggNOG" id="COG1451">
    <property type="taxonomic scope" value="Bacteria"/>
</dbReference>
<dbReference type="Gene3D" id="3.30.2010.10">
    <property type="entry name" value="Metalloproteases ('zincins'), catalytic domain"/>
    <property type="match status" value="1"/>
</dbReference>
<dbReference type="PANTHER" id="PTHR30399">
    <property type="entry name" value="UNCHARACTERIZED PROTEIN YGJP"/>
    <property type="match status" value="1"/>
</dbReference>
<proteinExistence type="predicted"/>
<sequence length="175" mass="20205">MNPAARPALPYLAGYPEALRQQVQGLIDRNELAAHLHKRYPQRHQVRTDAALYDYTQALKSEFLRQSPPLAKVIYAARLHVIHNALGTHTTVARVQGGQLKAKREIRISAMFRDTPPEFLKMIVVHELAHIKEREHNKAFYALCQHMEPDYHQFEFDLRLHLTLQELKSTEPAAD</sequence>
<gene>
    <name evidence="2" type="ordered locus">Lcho_4195</name>
</gene>
<dbReference type="OrthoDB" id="9000630at2"/>
<protein>
    <recommendedName>
        <fullName evidence="1">YgjP-like metallopeptidase domain-containing protein</fullName>
    </recommendedName>
</protein>
<name>B1XYL0_LEPCP</name>
<dbReference type="AlphaFoldDB" id="B1XYL0"/>
<evidence type="ECO:0000313" key="2">
    <source>
        <dbReference type="EMBL" id="ACB36446.1"/>
    </source>
</evidence>
<feature type="domain" description="YgjP-like metallopeptidase" evidence="1">
    <location>
        <begin position="93"/>
        <end position="158"/>
    </location>
</feature>
<dbReference type="STRING" id="395495.Lcho_4195"/>
<dbReference type="InterPro" id="IPR053136">
    <property type="entry name" value="UTP_pyrophosphatase-like"/>
</dbReference>
<dbReference type="HOGENOM" id="CLU_101303_0_0_4"/>
<dbReference type="PANTHER" id="PTHR30399:SF1">
    <property type="entry name" value="UTP PYROPHOSPHATASE"/>
    <property type="match status" value="1"/>
</dbReference>
<dbReference type="Pfam" id="PF01863">
    <property type="entry name" value="YgjP-like"/>
    <property type="match status" value="1"/>
</dbReference>
<reference evidence="2 3" key="1">
    <citation type="submission" date="2008-03" db="EMBL/GenBank/DDBJ databases">
        <title>Complete sequence of Leptothrix cholodnii SP-6.</title>
        <authorList>
            <consortium name="US DOE Joint Genome Institute"/>
            <person name="Copeland A."/>
            <person name="Lucas S."/>
            <person name="Lapidus A."/>
            <person name="Glavina del Rio T."/>
            <person name="Dalin E."/>
            <person name="Tice H."/>
            <person name="Bruce D."/>
            <person name="Goodwin L."/>
            <person name="Pitluck S."/>
            <person name="Chertkov O."/>
            <person name="Brettin T."/>
            <person name="Detter J.C."/>
            <person name="Han C."/>
            <person name="Kuske C.R."/>
            <person name="Schmutz J."/>
            <person name="Larimer F."/>
            <person name="Land M."/>
            <person name="Hauser L."/>
            <person name="Kyrpides N."/>
            <person name="Lykidis A."/>
            <person name="Emerson D."/>
            <person name="Richardson P."/>
        </authorList>
    </citation>
    <scope>NUCLEOTIDE SEQUENCE [LARGE SCALE GENOMIC DNA]</scope>
    <source>
        <strain evidence="3">ATCC 51168 / LMG 8142 / SP-6</strain>
    </source>
</reference>
<dbReference type="RefSeq" id="WP_012349187.1">
    <property type="nucleotide sequence ID" value="NC_010524.1"/>
</dbReference>
<accession>B1XYL0</accession>
<dbReference type="Proteomes" id="UP000001693">
    <property type="component" value="Chromosome"/>
</dbReference>
<dbReference type="EMBL" id="CP001013">
    <property type="protein sequence ID" value="ACB36446.1"/>
    <property type="molecule type" value="Genomic_DNA"/>
</dbReference>
<dbReference type="InterPro" id="IPR002725">
    <property type="entry name" value="YgjP-like_metallopeptidase"/>
</dbReference>
<evidence type="ECO:0000313" key="3">
    <source>
        <dbReference type="Proteomes" id="UP000001693"/>
    </source>
</evidence>